<dbReference type="Gene3D" id="1.10.10.60">
    <property type="entry name" value="Homeodomain-like"/>
    <property type="match status" value="1"/>
</dbReference>
<keyword evidence="2" id="KW-1185">Reference proteome</keyword>
<dbReference type="InterPro" id="IPR002514">
    <property type="entry name" value="Transposase_8"/>
</dbReference>
<gene>
    <name evidence="1" type="ORF">EM808_25965</name>
</gene>
<reference evidence="1 2" key="1">
    <citation type="submission" date="2019-01" db="EMBL/GenBank/DDBJ databases">
        <title>Bacillus sp. M5HDSG1-1, whole genome shotgun sequence.</title>
        <authorList>
            <person name="Tuo L."/>
        </authorList>
    </citation>
    <scope>NUCLEOTIDE SEQUENCE [LARGE SCALE GENOMIC DNA]</scope>
    <source>
        <strain evidence="1 2">M5HDSG1-1</strain>
    </source>
</reference>
<accession>A0A3S2UCG5</accession>
<comment type="caution">
    <text evidence="1">The sequence shown here is derived from an EMBL/GenBank/DDBJ whole genome shotgun (WGS) entry which is preliminary data.</text>
</comment>
<sequence length="150" mass="17198">MSELERKPAGKKYNDDFKKTIVDLYHSCSPVKELSSEYGVSEVTIYKWVKDFTPIGSEKEALTPKELAEIQKENLRLKQEVEILNILRLVVQAERLVWTTIFLYSRSEEQAEAFLGSGIRILNWPASLTLFESGLSMLDPLRSCIRNGNQ</sequence>
<protein>
    <recommendedName>
        <fullName evidence="3">Transposase</fullName>
    </recommendedName>
</protein>
<dbReference type="SUPFAM" id="SSF46689">
    <property type="entry name" value="Homeodomain-like"/>
    <property type="match status" value="1"/>
</dbReference>
<dbReference type="GO" id="GO:0003677">
    <property type="term" value="F:DNA binding"/>
    <property type="evidence" value="ECO:0007669"/>
    <property type="project" value="InterPro"/>
</dbReference>
<dbReference type="AlphaFoldDB" id="A0A3S2UCG5"/>
<dbReference type="Proteomes" id="UP000288024">
    <property type="component" value="Unassembled WGS sequence"/>
</dbReference>
<dbReference type="Pfam" id="PF01527">
    <property type="entry name" value="HTH_Tnp_1"/>
    <property type="match status" value="1"/>
</dbReference>
<dbReference type="EMBL" id="RZTZ01000020">
    <property type="protein sequence ID" value="RVT57044.1"/>
    <property type="molecule type" value="Genomic_DNA"/>
</dbReference>
<dbReference type="GO" id="GO:0004803">
    <property type="term" value="F:transposase activity"/>
    <property type="evidence" value="ECO:0007669"/>
    <property type="project" value="InterPro"/>
</dbReference>
<proteinExistence type="predicted"/>
<evidence type="ECO:0000313" key="1">
    <source>
        <dbReference type="EMBL" id="RVT57044.1"/>
    </source>
</evidence>
<evidence type="ECO:0000313" key="2">
    <source>
        <dbReference type="Proteomes" id="UP000288024"/>
    </source>
</evidence>
<dbReference type="InterPro" id="IPR009057">
    <property type="entry name" value="Homeodomain-like_sf"/>
</dbReference>
<dbReference type="GO" id="GO:0006313">
    <property type="term" value="P:DNA transposition"/>
    <property type="evidence" value="ECO:0007669"/>
    <property type="project" value="InterPro"/>
</dbReference>
<organism evidence="1 2">
    <name type="scientific">Niallia taxi</name>
    <dbReference type="NCBI Taxonomy" id="2499688"/>
    <lineage>
        <taxon>Bacteria</taxon>
        <taxon>Bacillati</taxon>
        <taxon>Bacillota</taxon>
        <taxon>Bacilli</taxon>
        <taxon>Bacillales</taxon>
        <taxon>Bacillaceae</taxon>
        <taxon>Niallia</taxon>
    </lineage>
</organism>
<evidence type="ECO:0008006" key="3">
    <source>
        <dbReference type="Google" id="ProtNLM"/>
    </source>
</evidence>
<name>A0A3S2UCG5_9BACI</name>